<dbReference type="RefSeq" id="WP_188769554.1">
    <property type="nucleotide sequence ID" value="NZ_BMHK01000006.1"/>
</dbReference>
<comment type="caution">
    <text evidence="6">The sequence shown here is derived from an EMBL/GenBank/DDBJ whole genome shotgun (WGS) entry which is preliminary data.</text>
</comment>
<organism evidence="6 7">
    <name type="scientific">Novosphingobium endophyticum</name>
    <dbReference type="NCBI Taxonomy" id="1955250"/>
    <lineage>
        <taxon>Bacteria</taxon>
        <taxon>Pseudomonadati</taxon>
        <taxon>Pseudomonadota</taxon>
        <taxon>Alphaproteobacteria</taxon>
        <taxon>Sphingomonadales</taxon>
        <taxon>Sphingomonadaceae</taxon>
        <taxon>Novosphingobium</taxon>
    </lineage>
</organism>
<gene>
    <name evidence="4 6" type="primary">msrA</name>
    <name evidence="6" type="ORF">GCM10011494_12270</name>
</gene>
<dbReference type="InterPro" id="IPR036509">
    <property type="entry name" value="Met_Sox_Rdtase_MsrA_sf"/>
</dbReference>
<protein>
    <recommendedName>
        <fullName evidence="4">Peptide methionine sulfoxide reductase MsrA</fullName>
        <shortName evidence="4">Protein-methionine-S-oxide reductase</shortName>
        <ecNumber evidence="4">1.8.4.11</ecNumber>
    </recommendedName>
    <alternativeName>
        <fullName evidence="4">Peptide-methionine (S)-S-oxide reductase</fullName>
        <shortName evidence="4">Peptide Met(O) reductase</shortName>
    </alternativeName>
</protein>
<accession>A0A916X3S0</accession>
<evidence type="ECO:0000256" key="1">
    <source>
        <dbReference type="ARBA" id="ARBA00023002"/>
    </source>
</evidence>
<dbReference type="Proteomes" id="UP000608154">
    <property type="component" value="Unassembled WGS sequence"/>
</dbReference>
<dbReference type="InterPro" id="IPR002569">
    <property type="entry name" value="Met_Sox_Rdtase_MsrA_dom"/>
</dbReference>
<feature type="active site" evidence="4">
    <location>
        <position position="58"/>
    </location>
</feature>
<evidence type="ECO:0000313" key="6">
    <source>
        <dbReference type="EMBL" id="GGB95341.1"/>
    </source>
</evidence>
<evidence type="ECO:0000259" key="5">
    <source>
        <dbReference type="Pfam" id="PF01625"/>
    </source>
</evidence>
<evidence type="ECO:0000256" key="4">
    <source>
        <dbReference type="HAMAP-Rule" id="MF_01401"/>
    </source>
</evidence>
<reference evidence="6" key="2">
    <citation type="submission" date="2020-09" db="EMBL/GenBank/DDBJ databases">
        <authorList>
            <person name="Sun Q."/>
            <person name="Zhou Y."/>
        </authorList>
    </citation>
    <scope>NUCLEOTIDE SEQUENCE</scope>
    <source>
        <strain evidence="6">CGMCC 1.15095</strain>
    </source>
</reference>
<dbReference type="Gene3D" id="3.30.1060.10">
    <property type="entry name" value="Peptide methionine sulphoxide reductase MsrA"/>
    <property type="match status" value="1"/>
</dbReference>
<dbReference type="EC" id="1.8.4.11" evidence="4"/>
<evidence type="ECO:0000256" key="3">
    <source>
        <dbReference type="ARBA" id="ARBA00048782"/>
    </source>
</evidence>
<dbReference type="Pfam" id="PF01625">
    <property type="entry name" value="PMSR"/>
    <property type="match status" value="1"/>
</dbReference>
<name>A0A916X3S0_9SPHN</name>
<reference evidence="6" key="1">
    <citation type="journal article" date="2014" name="Int. J. Syst. Evol. Microbiol.">
        <title>Complete genome sequence of Corynebacterium casei LMG S-19264T (=DSM 44701T), isolated from a smear-ripened cheese.</title>
        <authorList>
            <consortium name="US DOE Joint Genome Institute (JGI-PGF)"/>
            <person name="Walter F."/>
            <person name="Albersmeier A."/>
            <person name="Kalinowski J."/>
            <person name="Ruckert C."/>
        </authorList>
    </citation>
    <scope>NUCLEOTIDE SEQUENCE</scope>
    <source>
        <strain evidence="6">CGMCC 1.15095</strain>
    </source>
</reference>
<evidence type="ECO:0000256" key="2">
    <source>
        <dbReference type="ARBA" id="ARBA00047806"/>
    </source>
</evidence>
<comment type="similarity">
    <text evidence="4">Belongs to the MsrA Met sulfoxide reductase family.</text>
</comment>
<dbReference type="SUPFAM" id="SSF55068">
    <property type="entry name" value="Peptide methionine sulfoxide reductase"/>
    <property type="match status" value="1"/>
</dbReference>
<dbReference type="GO" id="GO:0008113">
    <property type="term" value="F:peptide-methionine (S)-S-oxide reductase activity"/>
    <property type="evidence" value="ECO:0007669"/>
    <property type="project" value="UniProtKB-UniRule"/>
</dbReference>
<feature type="domain" description="Peptide methionine sulphoxide reductase MsrA" evidence="5">
    <location>
        <begin position="52"/>
        <end position="202"/>
    </location>
</feature>
<comment type="catalytic activity">
    <reaction evidence="3 4">
        <text>[thioredoxin]-disulfide + L-methionine + H2O = L-methionine (S)-S-oxide + [thioredoxin]-dithiol</text>
        <dbReference type="Rhea" id="RHEA:19993"/>
        <dbReference type="Rhea" id="RHEA-COMP:10698"/>
        <dbReference type="Rhea" id="RHEA-COMP:10700"/>
        <dbReference type="ChEBI" id="CHEBI:15377"/>
        <dbReference type="ChEBI" id="CHEBI:29950"/>
        <dbReference type="ChEBI" id="CHEBI:50058"/>
        <dbReference type="ChEBI" id="CHEBI:57844"/>
        <dbReference type="ChEBI" id="CHEBI:58772"/>
        <dbReference type="EC" id="1.8.4.11"/>
    </reaction>
</comment>
<proteinExistence type="inferred from homology"/>
<dbReference type="NCBIfam" id="TIGR00401">
    <property type="entry name" value="msrA"/>
    <property type="match status" value="1"/>
</dbReference>
<dbReference type="AlphaFoldDB" id="A0A916X3S0"/>
<keyword evidence="1 4" id="KW-0560">Oxidoreductase</keyword>
<keyword evidence="7" id="KW-1185">Reference proteome</keyword>
<comment type="catalytic activity">
    <reaction evidence="2 4">
        <text>L-methionyl-[protein] + [thioredoxin]-disulfide + H2O = L-methionyl-(S)-S-oxide-[protein] + [thioredoxin]-dithiol</text>
        <dbReference type="Rhea" id="RHEA:14217"/>
        <dbReference type="Rhea" id="RHEA-COMP:10698"/>
        <dbReference type="Rhea" id="RHEA-COMP:10700"/>
        <dbReference type="Rhea" id="RHEA-COMP:12313"/>
        <dbReference type="Rhea" id="RHEA-COMP:12315"/>
        <dbReference type="ChEBI" id="CHEBI:15377"/>
        <dbReference type="ChEBI" id="CHEBI:16044"/>
        <dbReference type="ChEBI" id="CHEBI:29950"/>
        <dbReference type="ChEBI" id="CHEBI:44120"/>
        <dbReference type="ChEBI" id="CHEBI:50058"/>
        <dbReference type="EC" id="1.8.4.11"/>
    </reaction>
</comment>
<dbReference type="HAMAP" id="MF_01401">
    <property type="entry name" value="MsrA"/>
    <property type="match status" value="1"/>
</dbReference>
<sequence>MAIRPYSITLLAIIGAGALASALVVPAGSSSAAGSIPPPPAEKVAPEGDQVAVLAGGCFWGIERLFEHVRGVKSVTSGYAGGTRATANYADVSSGRTRHAEAVRIVYDPARISYGRLLQIYFSVAHDPTQLNRQTPDVGPSYRSAIFPQNAAQRAVAQTYIAKLTRTGAFTRPIVTTLESGRFYPAEAYHQDFMRKNPDHPYIVRWDMPKLAAFRKEYPGLYRN</sequence>
<comment type="function">
    <text evidence="4">Has an important function as a repair enzyme for proteins that have been inactivated by oxidation. Catalyzes the reversible oxidation-reduction of methionine sulfoxide in proteins to methionine.</text>
</comment>
<dbReference type="EMBL" id="BMHK01000006">
    <property type="protein sequence ID" value="GGB95341.1"/>
    <property type="molecule type" value="Genomic_DNA"/>
</dbReference>
<evidence type="ECO:0000313" key="7">
    <source>
        <dbReference type="Proteomes" id="UP000608154"/>
    </source>
</evidence>
<dbReference type="PANTHER" id="PTHR43774">
    <property type="entry name" value="PEPTIDE METHIONINE SULFOXIDE REDUCTASE"/>
    <property type="match status" value="1"/>
</dbReference>
<dbReference type="PANTHER" id="PTHR43774:SF1">
    <property type="entry name" value="PEPTIDE METHIONINE SULFOXIDE REDUCTASE MSRA 2"/>
    <property type="match status" value="1"/>
</dbReference>